<comment type="caution">
    <text evidence="1">The sequence shown here is derived from an EMBL/GenBank/DDBJ whole genome shotgun (WGS) entry which is preliminary data.</text>
</comment>
<evidence type="ECO:0000313" key="1">
    <source>
        <dbReference type="EMBL" id="TXC11622.1"/>
    </source>
</evidence>
<proteinExistence type="predicted"/>
<accession>A0A5C6TM18</accession>
<reference evidence="1 2" key="1">
    <citation type="submission" date="2019-07" db="EMBL/GenBank/DDBJ databases">
        <title>The First High-Quality Draft Genome Sequence of the Causal Agent of the Current Panama Disease Epidemic.</title>
        <authorList>
            <person name="Warmington R.J."/>
            <person name="Kay W."/>
            <person name="Jeffries A."/>
            <person name="Bebber D."/>
            <person name="Moore K."/>
            <person name="Studholme D.J."/>
        </authorList>
    </citation>
    <scope>NUCLEOTIDE SEQUENCE [LARGE SCALE GENOMIC DNA]</scope>
    <source>
        <strain evidence="1 2">TR4</strain>
    </source>
</reference>
<dbReference type="Proteomes" id="UP000321331">
    <property type="component" value="Unassembled WGS sequence"/>
</dbReference>
<gene>
    <name evidence="1" type="ORF">FocTR4_00006672</name>
</gene>
<dbReference type="AlphaFoldDB" id="A0A5C6TM18"/>
<name>A0A5C6TM18_FUSOC</name>
<organism evidence="1 2">
    <name type="scientific">Fusarium oxysporum f. sp. cubense</name>
    <dbReference type="NCBI Taxonomy" id="61366"/>
    <lineage>
        <taxon>Eukaryota</taxon>
        <taxon>Fungi</taxon>
        <taxon>Dikarya</taxon>
        <taxon>Ascomycota</taxon>
        <taxon>Pezizomycotina</taxon>
        <taxon>Sordariomycetes</taxon>
        <taxon>Hypocreomycetidae</taxon>
        <taxon>Hypocreales</taxon>
        <taxon>Nectriaceae</taxon>
        <taxon>Fusarium</taxon>
        <taxon>Fusarium oxysporum species complex</taxon>
    </lineage>
</organism>
<dbReference type="EMBL" id="VMNF01000003">
    <property type="protein sequence ID" value="TXC11622.1"/>
    <property type="molecule type" value="Genomic_DNA"/>
</dbReference>
<protein>
    <submittedName>
        <fullName evidence="1">Uncharacterized protein</fullName>
    </submittedName>
</protein>
<evidence type="ECO:0000313" key="2">
    <source>
        <dbReference type="Proteomes" id="UP000321331"/>
    </source>
</evidence>
<sequence>MSQISAYALIRRVSTLIHADTHIVQDTRINTSPREFAIASAVPLIHSAIARGHKIDDCFTLWDALRKMRDIQQVERVGGCELTGDQSRDGFTH</sequence>